<reference evidence="2" key="1">
    <citation type="submission" date="2025-08" db="UniProtKB">
        <authorList>
            <consortium name="RefSeq"/>
        </authorList>
    </citation>
    <scope>IDENTIFICATION</scope>
</reference>
<evidence type="ECO:0000313" key="1">
    <source>
        <dbReference type="Proteomes" id="UP000504615"/>
    </source>
</evidence>
<proteinExistence type="predicted"/>
<dbReference type="AlphaFoldDB" id="A0A6I9XCT8"/>
<dbReference type="PANTHER" id="PTHR20905:SF28">
    <property type="entry name" value="GH28833P-RELATED"/>
    <property type="match status" value="1"/>
</dbReference>
<keyword evidence="1" id="KW-1185">Reference proteome</keyword>
<sequence length="262" mass="29791">MSKSRKRMPSYRPWGSTEDGRIEFESLTNETLEGALNVIRKSFFLYEPISVAVDLKSEPGAPEELEELCLFAAKDGVSVVAVDITTNEVVGVAFNKIQLFNGSSEKNYFERFSENCKYKSSKALVDFMINIDARVNLFKHYNVNCILELMFLATLPDHGKRRIGELLTISSLELGKELRRGKNVKTPVMIHGSDEVTNADAIPALLSCIPTSNYSYRIMRKLHFDLLLEVSFDEFEINGKKYSEKIDPVHQQCYLMAKRLTI</sequence>
<gene>
    <name evidence="2" type="primary">LOC105430768</name>
</gene>
<dbReference type="GeneID" id="105430768"/>
<dbReference type="Proteomes" id="UP000504615">
    <property type="component" value="Unplaced"/>
</dbReference>
<dbReference type="KEGG" id="pbar:105430768"/>
<organism evidence="1 2">
    <name type="scientific">Pogonomyrmex barbatus</name>
    <name type="common">red harvester ant</name>
    <dbReference type="NCBI Taxonomy" id="144034"/>
    <lineage>
        <taxon>Eukaryota</taxon>
        <taxon>Metazoa</taxon>
        <taxon>Ecdysozoa</taxon>
        <taxon>Arthropoda</taxon>
        <taxon>Hexapoda</taxon>
        <taxon>Insecta</taxon>
        <taxon>Pterygota</taxon>
        <taxon>Neoptera</taxon>
        <taxon>Endopterygota</taxon>
        <taxon>Hymenoptera</taxon>
        <taxon>Apocrita</taxon>
        <taxon>Aculeata</taxon>
        <taxon>Formicoidea</taxon>
        <taxon>Formicidae</taxon>
        <taxon>Myrmicinae</taxon>
        <taxon>Pogonomyrmex</taxon>
    </lineage>
</organism>
<evidence type="ECO:0000313" key="2">
    <source>
        <dbReference type="RefSeq" id="XP_011642769.1"/>
    </source>
</evidence>
<accession>A0A6I9XCT8</accession>
<dbReference type="Gene3D" id="3.40.630.30">
    <property type="match status" value="1"/>
</dbReference>
<dbReference type="GO" id="GO:0008080">
    <property type="term" value="F:N-acetyltransferase activity"/>
    <property type="evidence" value="ECO:0007669"/>
    <property type="project" value="TreeGrafter"/>
</dbReference>
<dbReference type="RefSeq" id="XP_011642769.1">
    <property type="nucleotide sequence ID" value="XM_011644467.2"/>
</dbReference>
<dbReference type="PANTHER" id="PTHR20905">
    <property type="entry name" value="N-ACETYLTRANSFERASE-RELATED"/>
    <property type="match status" value="1"/>
</dbReference>
<name>A0A6I9XCT8_9HYME</name>
<dbReference type="OrthoDB" id="8191594at2759"/>
<protein>
    <submittedName>
        <fullName evidence="2">Uncharacterized protein LOC105430768 isoform X1</fullName>
    </submittedName>
</protein>